<reference evidence="8 9" key="1">
    <citation type="submission" date="2018-08" db="EMBL/GenBank/DDBJ databases">
        <authorList>
            <person name="Laetsch R D."/>
            <person name="Stevens L."/>
            <person name="Kumar S."/>
            <person name="Blaxter L. M."/>
        </authorList>
    </citation>
    <scope>NUCLEOTIDE SEQUENCE [LARGE SCALE GENOMIC DNA]</scope>
</reference>
<evidence type="ECO:0000256" key="5">
    <source>
        <dbReference type="ARBA" id="ARBA00023098"/>
    </source>
</evidence>
<sequence>MTWFLKKYTYWPSYNIPYFKTISEISGFKQKGQLFDWYKWESCPRAKIFKRDHHKVTNLDSLQKLMRYNDYKHDEFSRCKCIPPYTAEASISTRGDLNPSNGTYEIDAMGHRNHGAIDYKGTNYKLFKNLRFKAWGGPTYDPLPPFSWATTDIQAKHYGQPTVWQFKEIETAWKTILP</sequence>
<organism evidence="8 9">
    <name type="scientific">Litomosoides sigmodontis</name>
    <name type="common">Filarial nematode worm</name>
    <dbReference type="NCBI Taxonomy" id="42156"/>
    <lineage>
        <taxon>Eukaryota</taxon>
        <taxon>Metazoa</taxon>
        <taxon>Ecdysozoa</taxon>
        <taxon>Nematoda</taxon>
        <taxon>Chromadorea</taxon>
        <taxon>Rhabditida</taxon>
        <taxon>Spirurina</taxon>
        <taxon>Spiruromorpha</taxon>
        <taxon>Filarioidea</taxon>
        <taxon>Onchocercidae</taxon>
        <taxon>Litomosoides</taxon>
    </lineage>
</organism>
<proteinExistence type="inferred from homology"/>
<dbReference type="PANTHER" id="PTHR12370:SF8">
    <property type="entry name" value="PHOSPHOLIPASE B-LIKE 3-RELATED"/>
    <property type="match status" value="1"/>
</dbReference>
<dbReference type="Pfam" id="PF04916">
    <property type="entry name" value="Phospholip_B"/>
    <property type="match status" value="1"/>
</dbReference>
<comment type="function">
    <text evidence="7">Putative phospholipase.</text>
</comment>
<keyword evidence="3 7" id="KW-0378">Hydrolase</keyword>
<dbReference type="GO" id="GO:0004620">
    <property type="term" value="F:phospholipase activity"/>
    <property type="evidence" value="ECO:0007669"/>
    <property type="project" value="InterPro"/>
</dbReference>
<evidence type="ECO:0000313" key="8">
    <source>
        <dbReference type="EMBL" id="VDK86290.1"/>
    </source>
</evidence>
<keyword evidence="5 7" id="KW-0443">Lipid metabolism</keyword>
<evidence type="ECO:0000256" key="2">
    <source>
        <dbReference type="ARBA" id="ARBA00022729"/>
    </source>
</evidence>
<dbReference type="STRING" id="42156.A0A3P6U544"/>
<dbReference type="EMBL" id="UYRX01000796">
    <property type="protein sequence ID" value="VDK86290.1"/>
    <property type="molecule type" value="Genomic_DNA"/>
</dbReference>
<evidence type="ECO:0000256" key="3">
    <source>
        <dbReference type="ARBA" id="ARBA00022801"/>
    </source>
</evidence>
<dbReference type="GO" id="GO:0009395">
    <property type="term" value="P:phospholipid catabolic process"/>
    <property type="evidence" value="ECO:0007669"/>
    <property type="project" value="TreeGrafter"/>
</dbReference>
<dbReference type="InterPro" id="IPR007000">
    <property type="entry name" value="PLipase_B-like"/>
</dbReference>
<evidence type="ECO:0000256" key="6">
    <source>
        <dbReference type="ARBA" id="ARBA00023180"/>
    </source>
</evidence>
<dbReference type="AlphaFoldDB" id="A0A3P6U544"/>
<keyword evidence="2" id="KW-0732">Signal</keyword>
<dbReference type="OMA" id="KEIETAW"/>
<keyword evidence="4 7" id="KW-0442">Lipid degradation</keyword>
<dbReference type="Gene3D" id="3.60.60.30">
    <property type="match status" value="1"/>
</dbReference>
<dbReference type="PANTHER" id="PTHR12370">
    <property type="entry name" value="PHOSPHOLIPASE B-RELATED"/>
    <property type="match status" value="1"/>
</dbReference>
<accession>A0A3P6U544</accession>
<dbReference type="Proteomes" id="UP000277928">
    <property type="component" value="Unassembled WGS sequence"/>
</dbReference>
<name>A0A3P6U544_LITSI</name>
<evidence type="ECO:0000256" key="1">
    <source>
        <dbReference type="ARBA" id="ARBA00007835"/>
    </source>
</evidence>
<protein>
    <recommendedName>
        <fullName evidence="7">Phospholipase B-like</fullName>
        <ecNumber evidence="7">3.1.1.-</ecNumber>
    </recommendedName>
</protein>
<dbReference type="EC" id="3.1.1.-" evidence="7"/>
<comment type="similarity">
    <text evidence="1 7">Belongs to the phospholipase B-like family.</text>
</comment>
<dbReference type="GO" id="GO:0005576">
    <property type="term" value="C:extracellular region"/>
    <property type="evidence" value="ECO:0007669"/>
    <property type="project" value="TreeGrafter"/>
</dbReference>
<keyword evidence="6" id="KW-0325">Glycoprotein</keyword>
<dbReference type="OrthoDB" id="443524at2759"/>
<evidence type="ECO:0000313" key="9">
    <source>
        <dbReference type="Proteomes" id="UP000277928"/>
    </source>
</evidence>
<evidence type="ECO:0000256" key="7">
    <source>
        <dbReference type="RuleBase" id="RU364138"/>
    </source>
</evidence>
<evidence type="ECO:0000256" key="4">
    <source>
        <dbReference type="ARBA" id="ARBA00022963"/>
    </source>
</evidence>
<keyword evidence="9" id="KW-1185">Reference proteome</keyword>
<gene>
    <name evidence="8" type="ORF">NLS_LOCUS7546</name>
</gene>